<comment type="similarity">
    <text evidence="2">Belongs to the ABC transporter superfamily.</text>
</comment>
<dbReference type="GO" id="GO:0016887">
    <property type="term" value="F:ATP hydrolysis activity"/>
    <property type="evidence" value="ECO:0007669"/>
    <property type="project" value="InterPro"/>
</dbReference>
<dbReference type="GO" id="GO:0016020">
    <property type="term" value="C:membrane"/>
    <property type="evidence" value="ECO:0007669"/>
    <property type="project" value="UniProtKB-SubCell"/>
</dbReference>
<dbReference type="Proteomes" id="UP000234412">
    <property type="component" value="Unassembled WGS sequence"/>
</dbReference>
<dbReference type="InterPro" id="IPR050388">
    <property type="entry name" value="ABC_Ni/Peptide_Import"/>
</dbReference>
<dbReference type="SUPFAM" id="SSF52540">
    <property type="entry name" value="P-loop containing nucleoside triphosphate hydrolases"/>
    <property type="match status" value="1"/>
</dbReference>
<dbReference type="EMBL" id="PIDP01001915">
    <property type="protein sequence ID" value="PLM84478.1"/>
    <property type="molecule type" value="Genomic_DNA"/>
</dbReference>
<keyword evidence="5" id="KW-0997">Cell inner membrane</keyword>
<comment type="subcellular location">
    <subcellularLocation>
        <location evidence="1">Membrane</location>
    </subcellularLocation>
</comment>
<keyword evidence="9" id="KW-0547">Nucleotide-binding</keyword>
<proteinExistence type="inferred from homology"/>
<organism evidence="9 10">
    <name type="scientific">Klebsiella variicola</name>
    <dbReference type="NCBI Taxonomy" id="244366"/>
    <lineage>
        <taxon>Bacteria</taxon>
        <taxon>Pseudomonadati</taxon>
        <taxon>Pseudomonadota</taxon>
        <taxon>Gammaproteobacteria</taxon>
        <taxon>Enterobacterales</taxon>
        <taxon>Enterobacteriaceae</taxon>
        <taxon>Klebsiella/Raoultella group</taxon>
        <taxon>Klebsiella</taxon>
        <taxon>Klebsiella pneumoniae complex</taxon>
    </lineage>
</organism>
<keyword evidence="7" id="KW-0472">Membrane</keyword>
<dbReference type="PANTHER" id="PTHR43297:SF14">
    <property type="entry name" value="ATPASE AAA-TYPE CORE DOMAIN-CONTAINING PROTEIN"/>
    <property type="match status" value="1"/>
</dbReference>
<feature type="domain" description="ABC transporter" evidence="8">
    <location>
        <begin position="20"/>
        <end position="89"/>
    </location>
</feature>
<dbReference type="InterPro" id="IPR027417">
    <property type="entry name" value="P-loop_NTPase"/>
</dbReference>
<dbReference type="InterPro" id="IPR003439">
    <property type="entry name" value="ABC_transporter-like_ATP-bd"/>
</dbReference>
<keyword evidence="3" id="KW-0813">Transport</keyword>
<evidence type="ECO:0000256" key="4">
    <source>
        <dbReference type="ARBA" id="ARBA00022475"/>
    </source>
</evidence>
<gene>
    <name evidence="9" type="primary">nikD</name>
    <name evidence="9" type="ORF">CWN47_32575</name>
</gene>
<feature type="non-terminal residue" evidence="9">
    <location>
        <position position="97"/>
    </location>
</feature>
<keyword evidence="6" id="KW-1278">Translocase</keyword>
<evidence type="ECO:0000259" key="8">
    <source>
        <dbReference type="Pfam" id="PF00005"/>
    </source>
</evidence>
<evidence type="ECO:0000256" key="6">
    <source>
        <dbReference type="ARBA" id="ARBA00022967"/>
    </source>
</evidence>
<evidence type="ECO:0000256" key="2">
    <source>
        <dbReference type="ARBA" id="ARBA00005417"/>
    </source>
</evidence>
<dbReference type="PANTHER" id="PTHR43297">
    <property type="entry name" value="OLIGOPEPTIDE TRANSPORT ATP-BINDING PROTEIN APPD"/>
    <property type="match status" value="1"/>
</dbReference>
<reference evidence="9 10" key="1">
    <citation type="submission" date="2017-11" db="EMBL/GenBank/DDBJ databases">
        <authorList>
            <person name="Han C.G."/>
        </authorList>
    </citation>
    <scope>NUCLEOTIDE SEQUENCE [LARGE SCALE GENOMIC DNA]</scope>
    <source>
        <strain evidence="9 10">A8</strain>
    </source>
</reference>
<evidence type="ECO:0000313" key="10">
    <source>
        <dbReference type="Proteomes" id="UP000234412"/>
    </source>
</evidence>
<dbReference type="AlphaFoldDB" id="A0A2N4YRB9"/>
<evidence type="ECO:0000256" key="1">
    <source>
        <dbReference type="ARBA" id="ARBA00004370"/>
    </source>
</evidence>
<evidence type="ECO:0000256" key="7">
    <source>
        <dbReference type="ARBA" id="ARBA00023136"/>
    </source>
</evidence>
<dbReference type="GO" id="GO:0005524">
    <property type="term" value="F:ATP binding"/>
    <property type="evidence" value="ECO:0007669"/>
    <property type="project" value="UniProtKB-KW"/>
</dbReference>
<dbReference type="Pfam" id="PF00005">
    <property type="entry name" value="ABC_tran"/>
    <property type="match status" value="1"/>
</dbReference>
<evidence type="ECO:0000313" key="9">
    <source>
        <dbReference type="EMBL" id="PLM84478.1"/>
    </source>
</evidence>
<keyword evidence="9" id="KW-0067">ATP-binding</keyword>
<evidence type="ECO:0000256" key="5">
    <source>
        <dbReference type="ARBA" id="ARBA00022519"/>
    </source>
</evidence>
<reference evidence="9 10" key="2">
    <citation type="submission" date="2018-01" db="EMBL/GenBank/DDBJ databases">
        <title>Genomic study of Klebsiella pneumoniae.</title>
        <authorList>
            <person name="Yang Y."/>
            <person name="Bicalho R."/>
        </authorList>
    </citation>
    <scope>NUCLEOTIDE SEQUENCE [LARGE SCALE GENOMIC DNA]</scope>
    <source>
        <strain evidence="9 10">A8</strain>
    </source>
</reference>
<comment type="caution">
    <text evidence="9">The sequence shown here is derived from an EMBL/GenBank/DDBJ whole genome shotgun (WGS) entry which is preliminary data.</text>
</comment>
<keyword evidence="4" id="KW-1003">Cell membrane</keyword>
<protein>
    <submittedName>
        <fullName evidence="9">Nickel import ATP-binding protein NikD</fullName>
    </submittedName>
</protein>
<evidence type="ECO:0000256" key="3">
    <source>
        <dbReference type="ARBA" id="ARBA00022448"/>
    </source>
</evidence>
<name>A0A2N4YRB9_KLEVA</name>
<dbReference type="Gene3D" id="3.40.50.300">
    <property type="entry name" value="P-loop containing nucleotide triphosphate hydrolases"/>
    <property type="match status" value="1"/>
</dbReference>
<accession>A0A2N4YRB9</accession>
<sequence length="97" mass="10208">MPQKIQLEQISLAADRPLVSDVSFTLRRGQVLALLGSSGCGKSLTCAAALGMLPPGVRQTAGRVLLDGIPVHGEQLRGTTIATIMQNPRSAFNPLQT</sequence>